<dbReference type="InterPro" id="IPR038619">
    <property type="entry name" value="MraZ_sf"/>
</dbReference>
<dbReference type="PROSITE" id="PS51740">
    <property type="entry name" value="SPOVT_ABRB"/>
    <property type="match status" value="2"/>
</dbReference>
<dbReference type="PANTHER" id="PTHR34701">
    <property type="entry name" value="TRANSCRIPTIONAL REGULATOR MRAZ"/>
    <property type="match status" value="1"/>
</dbReference>
<dbReference type="CDD" id="cd16321">
    <property type="entry name" value="MraZ_C"/>
    <property type="match status" value="1"/>
</dbReference>
<dbReference type="AlphaFoldDB" id="A0A1I1ZQD1"/>
<dbReference type="InterPro" id="IPR003444">
    <property type="entry name" value="MraZ"/>
</dbReference>
<dbReference type="InterPro" id="IPR035642">
    <property type="entry name" value="MraZ_N"/>
</dbReference>
<keyword evidence="2 7" id="KW-0963">Cytoplasm</keyword>
<keyword evidence="3" id="KW-0677">Repeat</keyword>
<dbReference type="STRING" id="1123323.SAMN05216245_10476"/>
<dbReference type="HAMAP" id="MF_01008">
    <property type="entry name" value="MraZ"/>
    <property type="match status" value="1"/>
</dbReference>
<keyword evidence="4 7" id="KW-0805">Transcription regulation</keyword>
<sequence length="156" mass="17939">MVKSGEMWGKGVKKMFLGEYRHSLDDKGRLFIPAKLRDVLGKRFFISKGFDHCLMIYDEEQWKLFSDKLNALSMGQKKNRDIKRFFFSGADEFSCDKQGRVLLSASLREHAGINKDTVIVGVGDKAEIWSAERWQERNAAAEQMIEEGLDDLNLDI</sequence>
<dbReference type="InterPro" id="IPR020603">
    <property type="entry name" value="MraZ_dom"/>
</dbReference>
<dbReference type="Gene3D" id="3.40.1550.20">
    <property type="entry name" value="Transcriptional regulator MraZ domain"/>
    <property type="match status" value="1"/>
</dbReference>
<evidence type="ECO:0000313" key="10">
    <source>
        <dbReference type="Proteomes" id="UP000198896"/>
    </source>
</evidence>
<evidence type="ECO:0000256" key="3">
    <source>
        <dbReference type="ARBA" id="ARBA00022737"/>
    </source>
</evidence>
<dbReference type="SUPFAM" id="SSF89447">
    <property type="entry name" value="AbrB/MazE/MraZ-like"/>
    <property type="match status" value="1"/>
</dbReference>
<dbReference type="GO" id="GO:0003700">
    <property type="term" value="F:DNA-binding transcription factor activity"/>
    <property type="evidence" value="ECO:0007669"/>
    <property type="project" value="UniProtKB-UniRule"/>
</dbReference>
<dbReference type="EMBL" id="FONL01000004">
    <property type="protein sequence ID" value="SFE34024.1"/>
    <property type="molecule type" value="Genomic_DNA"/>
</dbReference>
<feature type="domain" description="SpoVT-AbrB" evidence="8">
    <location>
        <begin position="90"/>
        <end position="133"/>
    </location>
</feature>
<dbReference type="CDD" id="cd16320">
    <property type="entry name" value="MraZ_N"/>
    <property type="match status" value="1"/>
</dbReference>
<organism evidence="9 10">
    <name type="scientific">Succiniclasticum ruminis DSM 9236</name>
    <dbReference type="NCBI Taxonomy" id="1123323"/>
    <lineage>
        <taxon>Bacteria</taxon>
        <taxon>Bacillati</taxon>
        <taxon>Bacillota</taxon>
        <taxon>Negativicutes</taxon>
        <taxon>Acidaminococcales</taxon>
        <taxon>Acidaminococcaceae</taxon>
        <taxon>Succiniclasticum</taxon>
    </lineage>
</organism>
<evidence type="ECO:0000313" key="9">
    <source>
        <dbReference type="EMBL" id="SFE34024.1"/>
    </source>
</evidence>
<evidence type="ECO:0000256" key="1">
    <source>
        <dbReference type="ARBA" id="ARBA00013860"/>
    </source>
</evidence>
<dbReference type="InterPro" id="IPR007159">
    <property type="entry name" value="SpoVT-AbrB_dom"/>
</dbReference>
<evidence type="ECO:0000256" key="7">
    <source>
        <dbReference type="HAMAP-Rule" id="MF_01008"/>
    </source>
</evidence>
<dbReference type="NCBIfam" id="TIGR00242">
    <property type="entry name" value="division/cell wall cluster transcriptional repressor MraZ"/>
    <property type="match status" value="1"/>
</dbReference>
<dbReference type="Proteomes" id="UP000198896">
    <property type="component" value="Unassembled WGS sequence"/>
</dbReference>
<name>A0A1I1ZQD1_9FIRM</name>
<proteinExistence type="inferred from homology"/>
<dbReference type="GO" id="GO:0005737">
    <property type="term" value="C:cytoplasm"/>
    <property type="evidence" value="ECO:0007669"/>
    <property type="project" value="UniProtKB-UniRule"/>
</dbReference>
<comment type="similarity">
    <text evidence="7">Belongs to the MraZ family.</text>
</comment>
<comment type="subunit">
    <text evidence="7">Forms oligomers.</text>
</comment>
<gene>
    <name evidence="7" type="primary">mraZ</name>
    <name evidence="9" type="ORF">SAMN05216245_10476</name>
</gene>
<keyword evidence="6 7" id="KW-0804">Transcription</keyword>
<dbReference type="InterPro" id="IPR035644">
    <property type="entry name" value="MraZ_C"/>
</dbReference>
<dbReference type="RefSeq" id="WP_245763636.1">
    <property type="nucleotide sequence ID" value="NZ_FONL01000004.1"/>
</dbReference>
<protein>
    <recommendedName>
        <fullName evidence="1 7">Transcriptional regulator MraZ</fullName>
    </recommendedName>
</protein>
<evidence type="ECO:0000256" key="2">
    <source>
        <dbReference type="ARBA" id="ARBA00022490"/>
    </source>
</evidence>
<dbReference type="GO" id="GO:2000143">
    <property type="term" value="P:negative regulation of DNA-templated transcription initiation"/>
    <property type="evidence" value="ECO:0007669"/>
    <property type="project" value="TreeGrafter"/>
</dbReference>
<evidence type="ECO:0000256" key="4">
    <source>
        <dbReference type="ARBA" id="ARBA00023015"/>
    </source>
</evidence>
<evidence type="ECO:0000259" key="8">
    <source>
        <dbReference type="PROSITE" id="PS51740"/>
    </source>
</evidence>
<dbReference type="InterPro" id="IPR037914">
    <property type="entry name" value="SpoVT-AbrB_sf"/>
</dbReference>
<dbReference type="GO" id="GO:0000976">
    <property type="term" value="F:transcription cis-regulatory region binding"/>
    <property type="evidence" value="ECO:0007669"/>
    <property type="project" value="TreeGrafter"/>
</dbReference>
<keyword evidence="10" id="KW-1185">Reference proteome</keyword>
<accession>A0A1I1ZQD1</accession>
<evidence type="ECO:0000256" key="6">
    <source>
        <dbReference type="ARBA" id="ARBA00023163"/>
    </source>
</evidence>
<reference evidence="9 10" key="1">
    <citation type="submission" date="2016-10" db="EMBL/GenBank/DDBJ databases">
        <authorList>
            <person name="de Groot N.N."/>
        </authorList>
    </citation>
    <scope>NUCLEOTIDE SEQUENCE [LARGE SCALE GENOMIC DNA]</scope>
    <source>
        <strain evidence="9 10">DSM 9236</strain>
    </source>
</reference>
<keyword evidence="5 7" id="KW-0238">DNA-binding</keyword>
<dbReference type="PANTHER" id="PTHR34701:SF1">
    <property type="entry name" value="TRANSCRIPTIONAL REGULATOR MRAZ"/>
    <property type="match status" value="1"/>
</dbReference>
<dbReference type="Pfam" id="PF02381">
    <property type="entry name" value="MraZ"/>
    <property type="match status" value="2"/>
</dbReference>
<comment type="subcellular location">
    <subcellularLocation>
        <location evidence="7">Cytoplasm</location>
        <location evidence="7">Nucleoid</location>
    </subcellularLocation>
</comment>
<feature type="domain" description="SpoVT-AbrB" evidence="8">
    <location>
        <begin position="19"/>
        <end position="61"/>
    </location>
</feature>
<dbReference type="GO" id="GO:0009295">
    <property type="term" value="C:nucleoid"/>
    <property type="evidence" value="ECO:0007669"/>
    <property type="project" value="UniProtKB-SubCell"/>
</dbReference>
<evidence type="ECO:0000256" key="5">
    <source>
        <dbReference type="ARBA" id="ARBA00023125"/>
    </source>
</evidence>